<dbReference type="InterPro" id="IPR037723">
    <property type="entry name" value="C2D_Ferlin"/>
</dbReference>
<keyword evidence="6" id="KW-0732">Signal</keyword>
<name>A0ABV0RGF8_9TELE</name>
<proteinExistence type="predicted"/>
<dbReference type="Proteomes" id="UP001434883">
    <property type="component" value="Unassembled WGS sequence"/>
</dbReference>
<dbReference type="InterPro" id="IPR037721">
    <property type="entry name" value="Ferlin"/>
</dbReference>
<evidence type="ECO:0000256" key="2">
    <source>
        <dbReference type="ARBA" id="ARBA00022692"/>
    </source>
</evidence>
<feature type="non-terminal residue" evidence="7">
    <location>
        <position position="1"/>
    </location>
</feature>
<keyword evidence="3" id="KW-0677">Repeat</keyword>
<keyword evidence="4" id="KW-1133">Transmembrane helix</keyword>
<keyword evidence="2" id="KW-0812">Transmembrane</keyword>
<comment type="subcellular location">
    <subcellularLocation>
        <location evidence="1">Membrane</location>
    </subcellularLocation>
</comment>
<accession>A0ABV0RGF8</accession>
<evidence type="ECO:0000256" key="6">
    <source>
        <dbReference type="SAM" id="SignalP"/>
    </source>
</evidence>
<evidence type="ECO:0000256" key="3">
    <source>
        <dbReference type="ARBA" id="ARBA00022737"/>
    </source>
</evidence>
<evidence type="ECO:0000256" key="1">
    <source>
        <dbReference type="ARBA" id="ARBA00004370"/>
    </source>
</evidence>
<keyword evidence="8" id="KW-1185">Reference proteome</keyword>
<reference evidence="7 8" key="1">
    <citation type="submission" date="2021-06" db="EMBL/GenBank/DDBJ databases">
        <authorList>
            <person name="Palmer J.M."/>
        </authorList>
    </citation>
    <scope>NUCLEOTIDE SEQUENCE [LARGE SCALE GENOMIC DNA]</scope>
    <source>
        <strain evidence="7 8">XC_2019</strain>
        <tissue evidence="7">Muscle</tissue>
    </source>
</reference>
<sequence>SICTRLAVCLLLTAQLLPKKKRANKYSGILQVLAETLCPTWDQLLVFENVELFGEACELRDDPPIIVIELYDQDTVVRAVFIYRCLKGKADFMGRTFAKPVVKMADEHYGPPRFPPQLEYYQIYRGNGSAGEMLAAFELLQVSSRQFGHSGCPPVSFRFLWFHTAVISQIGPNGKADLPPIDGPTDMDRGPILPVPLGIRPVLSKYRIEV</sequence>
<evidence type="ECO:0000256" key="5">
    <source>
        <dbReference type="ARBA" id="ARBA00023136"/>
    </source>
</evidence>
<feature type="signal peptide" evidence="6">
    <location>
        <begin position="1"/>
        <end position="23"/>
    </location>
</feature>
<evidence type="ECO:0000313" key="8">
    <source>
        <dbReference type="Proteomes" id="UP001434883"/>
    </source>
</evidence>
<evidence type="ECO:0000256" key="4">
    <source>
        <dbReference type="ARBA" id="ARBA00022989"/>
    </source>
</evidence>
<dbReference type="PANTHER" id="PTHR12546">
    <property type="entry name" value="FER-1-LIKE"/>
    <property type="match status" value="1"/>
</dbReference>
<evidence type="ECO:0000313" key="7">
    <source>
        <dbReference type="EMBL" id="MEQ2207242.1"/>
    </source>
</evidence>
<dbReference type="PANTHER" id="PTHR12546:SF57">
    <property type="entry name" value="OTOFERLIN B"/>
    <property type="match status" value="1"/>
</dbReference>
<comment type="caution">
    <text evidence="7">The sequence shown here is derived from an EMBL/GenBank/DDBJ whole genome shotgun (WGS) entry which is preliminary data.</text>
</comment>
<organism evidence="7 8">
    <name type="scientific">Xenoophorus captivus</name>
    <dbReference type="NCBI Taxonomy" id="1517983"/>
    <lineage>
        <taxon>Eukaryota</taxon>
        <taxon>Metazoa</taxon>
        <taxon>Chordata</taxon>
        <taxon>Craniata</taxon>
        <taxon>Vertebrata</taxon>
        <taxon>Euteleostomi</taxon>
        <taxon>Actinopterygii</taxon>
        <taxon>Neopterygii</taxon>
        <taxon>Teleostei</taxon>
        <taxon>Neoteleostei</taxon>
        <taxon>Acanthomorphata</taxon>
        <taxon>Ovalentaria</taxon>
        <taxon>Atherinomorphae</taxon>
        <taxon>Cyprinodontiformes</taxon>
        <taxon>Goodeidae</taxon>
        <taxon>Xenoophorus</taxon>
    </lineage>
</organism>
<feature type="chain" id="PRO_5046121023" evidence="6">
    <location>
        <begin position="24"/>
        <end position="210"/>
    </location>
</feature>
<dbReference type="EMBL" id="JAHRIN010044108">
    <property type="protein sequence ID" value="MEQ2207242.1"/>
    <property type="molecule type" value="Genomic_DNA"/>
</dbReference>
<gene>
    <name evidence="7" type="ORF">XENOCAPTIV_009215</name>
</gene>
<dbReference type="CDD" id="cd04017">
    <property type="entry name" value="C2D_Ferlin"/>
    <property type="match status" value="1"/>
</dbReference>
<protein>
    <submittedName>
        <fullName evidence="7">Uncharacterized protein</fullName>
    </submittedName>
</protein>
<keyword evidence="5" id="KW-0472">Membrane</keyword>